<dbReference type="PANTHER" id="PTHR21071:SF4">
    <property type="entry name" value="UDP-N-ACETYLENOLPYRUVOYLGLUCOSAMINE REDUCTASE"/>
    <property type="match status" value="1"/>
</dbReference>
<dbReference type="GO" id="GO:0051301">
    <property type="term" value="P:cell division"/>
    <property type="evidence" value="ECO:0007669"/>
    <property type="project" value="UniProtKB-KW"/>
</dbReference>
<dbReference type="InterPro" id="IPR036318">
    <property type="entry name" value="FAD-bd_PCMH-like_sf"/>
</dbReference>
<keyword evidence="14 19" id="KW-0560">Oxidoreductase</keyword>
<comment type="similarity">
    <text evidence="19">Belongs to the MurB family.</text>
</comment>
<keyword evidence="10 19" id="KW-0274">FAD</keyword>
<dbReference type="Pfam" id="PF02873">
    <property type="entry name" value="MurB_C"/>
    <property type="match status" value="1"/>
</dbReference>
<evidence type="ECO:0000256" key="1">
    <source>
        <dbReference type="ARBA" id="ARBA00001974"/>
    </source>
</evidence>
<evidence type="ECO:0000256" key="12">
    <source>
        <dbReference type="ARBA" id="ARBA00022960"/>
    </source>
</evidence>
<dbReference type="GO" id="GO:0008762">
    <property type="term" value="F:UDP-N-acetylmuramate dehydrogenase activity"/>
    <property type="evidence" value="ECO:0007669"/>
    <property type="project" value="UniProtKB-UniRule"/>
</dbReference>
<dbReference type="UniPathway" id="UPA00219"/>
<dbReference type="PANTHER" id="PTHR21071">
    <property type="entry name" value="UDP-N-ACETYLENOLPYRUVOYLGLUCOSAMINE REDUCTASE"/>
    <property type="match status" value="1"/>
</dbReference>
<dbReference type="GO" id="GO:0008360">
    <property type="term" value="P:regulation of cell shape"/>
    <property type="evidence" value="ECO:0007669"/>
    <property type="project" value="UniProtKB-KW"/>
</dbReference>
<keyword evidence="7 19" id="KW-0963">Cytoplasm</keyword>
<keyword evidence="22" id="KW-1185">Reference proteome</keyword>
<dbReference type="NCBIfam" id="TIGR00179">
    <property type="entry name" value="murB"/>
    <property type="match status" value="1"/>
</dbReference>
<dbReference type="Gene3D" id="3.90.78.10">
    <property type="entry name" value="UDP-N-acetylenolpyruvoylglucosamine reductase, C-terminal domain"/>
    <property type="match status" value="1"/>
</dbReference>
<keyword evidence="9 19" id="KW-0285">Flavoprotein</keyword>
<keyword evidence="12 19" id="KW-0133">Cell shape</keyword>
<dbReference type="PROSITE" id="PS51387">
    <property type="entry name" value="FAD_PCMH"/>
    <property type="match status" value="1"/>
</dbReference>
<evidence type="ECO:0000256" key="19">
    <source>
        <dbReference type="HAMAP-Rule" id="MF_00037"/>
    </source>
</evidence>
<feature type="active site" evidence="19">
    <location>
        <position position="280"/>
    </location>
</feature>
<dbReference type="HAMAP" id="MF_00037">
    <property type="entry name" value="MurB"/>
    <property type="match status" value="1"/>
</dbReference>
<evidence type="ECO:0000256" key="9">
    <source>
        <dbReference type="ARBA" id="ARBA00022630"/>
    </source>
</evidence>
<evidence type="ECO:0000256" key="4">
    <source>
        <dbReference type="ARBA" id="ARBA00004752"/>
    </source>
</evidence>
<evidence type="ECO:0000256" key="6">
    <source>
        <dbReference type="ARBA" id="ARBA00015188"/>
    </source>
</evidence>
<gene>
    <name evidence="19" type="primary">murB</name>
    <name evidence="21" type="ORF">SAMN06296427_1065</name>
</gene>
<dbReference type="SUPFAM" id="SSF56194">
    <property type="entry name" value="Uridine diphospho-N-Acetylenolpyruvylglucosamine reductase, MurB, C-terminal domain"/>
    <property type="match status" value="1"/>
</dbReference>
<dbReference type="Gene3D" id="3.30.43.10">
    <property type="entry name" value="Uridine Diphospho-n-acetylenolpyruvylglucosamine Reductase, domain 2"/>
    <property type="match status" value="1"/>
</dbReference>
<dbReference type="Gene3D" id="3.30.465.10">
    <property type="match status" value="1"/>
</dbReference>
<dbReference type="InterPro" id="IPR016167">
    <property type="entry name" value="FAD-bd_PCMH_sub1"/>
</dbReference>
<evidence type="ECO:0000256" key="7">
    <source>
        <dbReference type="ARBA" id="ARBA00022490"/>
    </source>
</evidence>
<dbReference type="InterPro" id="IPR016166">
    <property type="entry name" value="FAD-bd_PCMH"/>
</dbReference>
<proteinExistence type="inferred from homology"/>
<evidence type="ECO:0000313" key="22">
    <source>
        <dbReference type="Proteomes" id="UP000192393"/>
    </source>
</evidence>
<comment type="pathway">
    <text evidence="4 19">Cell wall biogenesis; peptidoglycan biosynthesis.</text>
</comment>
<dbReference type="SUPFAM" id="SSF56176">
    <property type="entry name" value="FAD-binding/transporter-associated domain-like"/>
    <property type="match status" value="1"/>
</dbReference>
<protein>
    <recommendedName>
        <fullName evidence="6 19">UDP-N-acetylenolpyruvoylglucosamine reductase</fullName>
        <ecNumber evidence="5 19">1.3.1.98</ecNumber>
    </recommendedName>
    <alternativeName>
        <fullName evidence="17 19">UDP-N-acetylmuramate dehydrogenase</fullName>
    </alternativeName>
</protein>
<evidence type="ECO:0000256" key="5">
    <source>
        <dbReference type="ARBA" id="ARBA00012518"/>
    </source>
</evidence>
<keyword evidence="13 19" id="KW-0573">Peptidoglycan synthesis</keyword>
<accession>A0A1W2BBV7</accession>
<evidence type="ECO:0000256" key="18">
    <source>
        <dbReference type="ARBA" id="ARBA00048914"/>
    </source>
</evidence>
<dbReference type="OrthoDB" id="9804753at2"/>
<name>A0A1W2BBV7_9FLAO</name>
<dbReference type="GO" id="GO:0071555">
    <property type="term" value="P:cell wall organization"/>
    <property type="evidence" value="ECO:0007669"/>
    <property type="project" value="UniProtKB-KW"/>
</dbReference>
<feature type="active site" evidence="19">
    <location>
        <position position="159"/>
    </location>
</feature>
<dbReference type="STRING" id="1434700.SAMN06296427_1065"/>
<evidence type="ECO:0000256" key="14">
    <source>
        <dbReference type="ARBA" id="ARBA00023002"/>
    </source>
</evidence>
<evidence type="ECO:0000313" key="21">
    <source>
        <dbReference type="EMBL" id="SMC69858.1"/>
    </source>
</evidence>
<keyword evidence="16 19" id="KW-0961">Cell wall biogenesis/degradation</keyword>
<comment type="function">
    <text evidence="2 19">Cell wall formation.</text>
</comment>
<evidence type="ECO:0000256" key="15">
    <source>
        <dbReference type="ARBA" id="ARBA00023306"/>
    </source>
</evidence>
<comment type="catalytic activity">
    <reaction evidence="18 19">
        <text>UDP-N-acetyl-alpha-D-muramate + NADP(+) = UDP-N-acetyl-3-O-(1-carboxyvinyl)-alpha-D-glucosamine + NADPH + H(+)</text>
        <dbReference type="Rhea" id="RHEA:12248"/>
        <dbReference type="ChEBI" id="CHEBI:15378"/>
        <dbReference type="ChEBI" id="CHEBI:57783"/>
        <dbReference type="ChEBI" id="CHEBI:58349"/>
        <dbReference type="ChEBI" id="CHEBI:68483"/>
        <dbReference type="ChEBI" id="CHEBI:70757"/>
        <dbReference type="EC" id="1.3.1.98"/>
    </reaction>
</comment>
<organism evidence="21 22">
    <name type="scientific">Moheibacter sediminis</name>
    <dbReference type="NCBI Taxonomy" id="1434700"/>
    <lineage>
        <taxon>Bacteria</taxon>
        <taxon>Pseudomonadati</taxon>
        <taxon>Bacteroidota</taxon>
        <taxon>Flavobacteriia</taxon>
        <taxon>Flavobacteriales</taxon>
        <taxon>Weeksellaceae</taxon>
        <taxon>Moheibacter</taxon>
    </lineage>
</organism>
<dbReference type="GO" id="GO:0005829">
    <property type="term" value="C:cytosol"/>
    <property type="evidence" value="ECO:0007669"/>
    <property type="project" value="TreeGrafter"/>
</dbReference>
<evidence type="ECO:0000256" key="13">
    <source>
        <dbReference type="ARBA" id="ARBA00022984"/>
    </source>
</evidence>
<keyword evidence="15 19" id="KW-0131">Cell cycle</keyword>
<evidence type="ECO:0000256" key="2">
    <source>
        <dbReference type="ARBA" id="ARBA00003921"/>
    </source>
</evidence>
<dbReference type="RefSeq" id="WP_084017499.1">
    <property type="nucleotide sequence ID" value="NZ_FWXS01000006.1"/>
</dbReference>
<dbReference type="EC" id="1.3.1.98" evidence="5 19"/>
<feature type="active site" description="Proton donor" evidence="19">
    <location>
        <position position="210"/>
    </location>
</feature>
<evidence type="ECO:0000256" key="16">
    <source>
        <dbReference type="ARBA" id="ARBA00023316"/>
    </source>
</evidence>
<evidence type="ECO:0000259" key="20">
    <source>
        <dbReference type="PROSITE" id="PS51387"/>
    </source>
</evidence>
<dbReference type="Pfam" id="PF01565">
    <property type="entry name" value="FAD_binding_4"/>
    <property type="match status" value="1"/>
</dbReference>
<comment type="subcellular location">
    <subcellularLocation>
        <location evidence="3 19">Cytoplasm</location>
    </subcellularLocation>
</comment>
<dbReference type="AlphaFoldDB" id="A0A1W2BBV7"/>
<dbReference type="InterPro" id="IPR011601">
    <property type="entry name" value="MurB_C"/>
</dbReference>
<evidence type="ECO:0000256" key="11">
    <source>
        <dbReference type="ARBA" id="ARBA00022857"/>
    </source>
</evidence>
<dbReference type="InterPro" id="IPR016169">
    <property type="entry name" value="FAD-bd_PCMH_sub2"/>
</dbReference>
<dbReference type="GO" id="GO:0009252">
    <property type="term" value="P:peptidoglycan biosynthetic process"/>
    <property type="evidence" value="ECO:0007669"/>
    <property type="project" value="UniProtKB-UniRule"/>
</dbReference>
<dbReference type="InterPro" id="IPR036635">
    <property type="entry name" value="MurB_C_sf"/>
</dbReference>
<dbReference type="InterPro" id="IPR003170">
    <property type="entry name" value="MurB"/>
</dbReference>
<reference evidence="21 22" key="1">
    <citation type="submission" date="2017-04" db="EMBL/GenBank/DDBJ databases">
        <authorList>
            <person name="Afonso C.L."/>
            <person name="Miller P.J."/>
            <person name="Scott M.A."/>
            <person name="Spackman E."/>
            <person name="Goraichik I."/>
            <person name="Dimitrov K.M."/>
            <person name="Suarez D.L."/>
            <person name="Swayne D.E."/>
        </authorList>
    </citation>
    <scope>NUCLEOTIDE SEQUENCE [LARGE SCALE GENOMIC DNA]</scope>
    <source>
        <strain evidence="21 22">CGMCC 1.12708</strain>
    </source>
</reference>
<keyword evidence="11 19" id="KW-0521">NADP</keyword>
<evidence type="ECO:0000256" key="3">
    <source>
        <dbReference type="ARBA" id="ARBA00004496"/>
    </source>
</evidence>
<dbReference type="Proteomes" id="UP000192393">
    <property type="component" value="Unassembled WGS sequence"/>
</dbReference>
<feature type="domain" description="FAD-binding PCMH-type" evidence="20">
    <location>
        <begin position="17"/>
        <end position="181"/>
    </location>
</feature>
<sequence length="284" mass="32598">MKIYNNFELTNYNSYNVKSHCKTAYFPENENDVISFFSNHKDFILLGSGHNIIFSKEYYEKSVLIFNGNYNAISLSEDSLLEIEAGAMMWDVAKFALDHSLQGLEIFWDIPSSLGGAVVMNAGASGEEIKDVLVKVRYLDLIDYEVKEIAKEDISFEYRNSFFQKNTDKIVLKAWLQLQKANKDAIYEKMETIKTQRWAKQPKEFPNGGSVFKRPKGYYVGAIMDELGLKGFTVGGAKISEKHGGFIINYNNATGQDILDIIREVKRQVWEKYQIDLEVEQRVI</sequence>
<evidence type="ECO:0000256" key="10">
    <source>
        <dbReference type="ARBA" id="ARBA00022827"/>
    </source>
</evidence>
<comment type="cofactor">
    <cofactor evidence="1 19">
        <name>FAD</name>
        <dbReference type="ChEBI" id="CHEBI:57692"/>
    </cofactor>
</comment>
<evidence type="ECO:0000256" key="17">
    <source>
        <dbReference type="ARBA" id="ARBA00031026"/>
    </source>
</evidence>
<dbReference type="GO" id="GO:0071949">
    <property type="term" value="F:FAD binding"/>
    <property type="evidence" value="ECO:0007669"/>
    <property type="project" value="InterPro"/>
</dbReference>
<dbReference type="EMBL" id="FWXS01000006">
    <property type="protein sequence ID" value="SMC69858.1"/>
    <property type="molecule type" value="Genomic_DNA"/>
</dbReference>
<keyword evidence="8 19" id="KW-0132">Cell division</keyword>
<dbReference type="InterPro" id="IPR006094">
    <property type="entry name" value="Oxid_FAD_bind_N"/>
</dbReference>
<evidence type="ECO:0000256" key="8">
    <source>
        <dbReference type="ARBA" id="ARBA00022618"/>
    </source>
</evidence>